<sequence>MNENNSTKLDRFLWTLSGFKSSIISSCGIDKFHAKIISVLLIIVGLYAALAWTFFFQTFSESIYIPVLAGLFMGFFIIAFDRALISSLSSGKTNYFSLGFRFLLAILLGVFLSQPMILKFYQPEISREVEILADKKVAERKVELAALYKTELENLESQKATLQTQIDDTQNLLSAAESDFKIEMDGSGGTGKYGYSTVAKQKEKILRRYEQDFSSIRQANIPKIEAIQTQIDDFNNKVSNEIDLYQSENNVFGTLIQAEALEAIIDNDASGTLKFRFYLLSLILILIELSALIAKMLFKMESYKGKVSLIEMEEVKTIENEKEIILTKMDELKTLRLESEVALQKQYFEDAKEVNNSKLAEHLQSWKTDGEGTAKQYWNAFKDKLTLERNF</sequence>
<gene>
    <name evidence="3" type="ORF">DJ013_12165</name>
</gene>
<dbReference type="Pfam" id="PF14362">
    <property type="entry name" value="DUF4407"/>
    <property type="match status" value="1"/>
</dbReference>
<evidence type="ECO:0008006" key="5">
    <source>
        <dbReference type="Google" id="ProtNLM"/>
    </source>
</evidence>
<evidence type="ECO:0000256" key="1">
    <source>
        <dbReference type="SAM" id="Coils"/>
    </source>
</evidence>
<reference evidence="3 4" key="1">
    <citation type="submission" date="2018-05" db="EMBL/GenBank/DDBJ databases">
        <title>Complete genome sequence of Arcticibacterium luteifluviistationis SM1504T, a cytophagaceae bacterium isolated from Arctic surface seawater.</title>
        <authorList>
            <person name="Li Y."/>
            <person name="Qin Q.-L."/>
        </authorList>
    </citation>
    <scope>NUCLEOTIDE SEQUENCE [LARGE SCALE GENOMIC DNA]</scope>
    <source>
        <strain evidence="3 4">SM1504</strain>
    </source>
</reference>
<keyword evidence="2" id="KW-0472">Membrane</keyword>
<dbReference type="InterPro" id="IPR025519">
    <property type="entry name" value="DUF4407"/>
</dbReference>
<protein>
    <recommendedName>
        <fullName evidence="5">DUF4407 domain-containing protein</fullName>
    </recommendedName>
</protein>
<name>A0A2Z4GCD3_9BACT</name>
<organism evidence="3 4">
    <name type="scientific">Arcticibacterium luteifluviistationis</name>
    <dbReference type="NCBI Taxonomy" id="1784714"/>
    <lineage>
        <taxon>Bacteria</taxon>
        <taxon>Pseudomonadati</taxon>
        <taxon>Bacteroidota</taxon>
        <taxon>Cytophagia</taxon>
        <taxon>Cytophagales</taxon>
        <taxon>Leadbetterellaceae</taxon>
        <taxon>Arcticibacterium</taxon>
    </lineage>
</organism>
<keyword evidence="4" id="KW-1185">Reference proteome</keyword>
<feature type="transmembrane region" description="Helical" evidence="2">
    <location>
        <begin position="63"/>
        <end position="84"/>
    </location>
</feature>
<dbReference type="OrthoDB" id="646640at2"/>
<dbReference type="AlphaFoldDB" id="A0A2Z4GCD3"/>
<feature type="transmembrane region" description="Helical" evidence="2">
    <location>
        <begin position="277"/>
        <end position="298"/>
    </location>
</feature>
<dbReference type="Proteomes" id="UP000249873">
    <property type="component" value="Chromosome"/>
</dbReference>
<evidence type="ECO:0000313" key="4">
    <source>
        <dbReference type="Proteomes" id="UP000249873"/>
    </source>
</evidence>
<keyword evidence="2" id="KW-1133">Transmembrane helix</keyword>
<dbReference type="RefSeq" id="WP_111372079.1">
    <property type="nucleotide sequence ID" value="NZ_CP029480.1"/>
</dbReference>
<proteinExistence type="predicted"/>
<feature type="transmembrane region" description="Helical" evidence="2">
    <location>
        <begin position="96"/>
        <end position="117"/>
    </location>
</feature>
<evidence type="ECO:0000313" key="3">
    <source>
        <dbReference type="EMBL" id="AWV98886.1"/>
    </source>
</evidence>
<dbReference type="EMBL" id="CP029480">
    <property type="protein sequence ID" value="AWV98886.1"/>
    <property type="molecule type" value="Genomic_DNA"/>
</dbReference>
<evidence type="ECO:0000256" key="2">
    <source>
        <dbReference type="SAM" id="Phobius"/>
    </source>
</evidence>
<feature type="transmembrane region" description="Helical" evidence="2">
    <location>
        <begin position="36"/>
        <end position="57"/>
    </location>
</feature>
<accession>A0A2Z4GCD3</accession>
<dbReference type="KEGG" id="als:DJ013_12165"/>
<keyword evidence="2" id="KW-0812">Transmembrane</keyword>
<feature type="coiled-coil region" evidence="1">
    <location>
        <begin position="138"/>
        <end position="179"/>
    </location>
</feature>
<keyword evidence="1" id="KW-0175">Coiled coil</keyword>